<proteinExistence type="predicted"/>
<protein>
    <submittedName>
        <fullName evidence="1">Uncharacterized protein</fullName>
    </submittedName>
</protein>
<evidence type="ECO:0000313" key="1">
    <source>
        <dbReference type="EMBL" id="KAK8505697.1"/>
    </source>
</evidence>
<comment type="caution">
    <text evidence="1">The sequence shown here is derived from an EMBL/GenBank/DDBJ whole genome shotgun (WGS) entry which is preliminary data.</text>
</comment>
<keyword evidence="2" id="KW-1185">Reference proteome</keyword>
<gene>
    <name evidence="1" type="ORF">V6N12_038431</name>
</gene>
<reference evidence="1 2" key="1">
    <citation type="journal article" date="2024" name="G3 (Bethesda)">
        <title>Genome assembly of Hibiscus sabdariffa L. provides insights into metabolisms of medicinal natural products.</title>
        <authorList>
            <person name="Kim T."/>
        </authorList>
    </citation>
    <scope>NUCLEOTIDE SEQUENCE [LARGE SCALE GENOMIC DNA]</scope>
    <source>
        <strain evidence="1">TK-2024</strain>
        <tissue evidence="1">Old leaves</tissue>
    </source>
</reference>
<evidence type="ECO:0000313" key="2">
    <source>
        <dbReference type="Proteomes" id="UP001472677"/>
    </source>
</evidence>
<sequence>MTSSIHTIEAEKFLPSLASKWAGEFPERYTWVLSAKYFPCGNVFQARLGDKPSFAWRGIFNAMREISPVLFWRVGINSYLRMHGDAWGGIERIIFYTKYSDGVVNPIRCGNFMIPNEPYWNETLVRQVFMFGDANRILQCPIAHTREETILWTDHSSGVYSTKSAYLWLLKAGLSIPSTEGIWKMLAKLRTLPRIRVFAWRACHDALPTGNKLVSAGLGDDIVRIKS</sequence>
<dbReference type="EMBL" id="JBBPBM010000125">
    <property type="protein sequence ID" value="KAK8505697.1"/>
    <property type="molecule type" value="Genomic_DNA"/>
</dbReference>
<accession>A0ABR2BEY4</accession>
<name>A0ABR2BEY4_9ROSI</name>
<organism evidence="1 2">
    <name type="scientific">Hibiscus sabdariffa</name>
    <name type="common">roselle</name>
    <dbReference type="NCBI Taxonomy" id="183260"/>
    <lineage>
        <taxon>Eukaryota</taxon>
        <taxon>Viridiplantae</taxon>
        <taxon>Streptophyta</taxon>
        <taxon>Embryophyta</taxon>
        <taxon>Tracheophyta</taxon>
        <taxon>Spermatophyta</taxon>
        <taxon>Magnoliopsida</taxon>
        <taxon>eudicotyledons</taxon>
        <taxon>Gunneridae</taxon>
        <taxon>Pentapetalae</taxon>
        <taxon>rosids</taxon>
        <taxon>malvids</taxon>
        <taxon>Malvales</taxon>
        <taxon>Malvaceae</taxon>
        <taxon>Malvoideae</taxon>
        <taxon>Hibiscus</taxon>
    </lineage>
</organism>
<dbReference type="Proteomes" id="UP001472677">
    <property type="component" value="Unassembled WGS sequence"/>
</dbReference>